<sequence>MHDVEEEGRRAKVEDDDEPISREIDWNPSERCHEEDVGRQRERPKGHVRRVLDGVEKCRRRHEVLAARGMSPVLGRLQTVLGEVSKVQQPQDTDNGKRQPRQRWESGQHTRSVRLPEPEAQPPVRVHLSVVPVSSGAGSVWGTRRCYGTLALVFREPDVPEDGYYAQNSK</sequence>
<proteinExistence type="predicted"/>
<gene>
    <name evidence="2" type="ORF">LLEC1_00683</name>
</gene>
<evidence type="ECO:0000256" key="1">
    <source>
        <dbReference type="SAM" id="MobiDB-lite"/>
    </source>
</evidence>
<accession>A0A179IGQ4</accession>
<reference evidence="2 3" key="1">
    <citation type="submission" date="2016-03" db="EMBL/GenBank/DDBJ databases">
        <title>Fine-scale spatial genetic structure of a fungal parasite of coffee scale insects.</title>
        <authorList>
            <person name="Jackson D."/>
            <person name="Zemenick K.A."/>
            <person name="Malloure B."/>
            <person name="Quandt C.A."/>
            <person name="James T.Y."/>
        </authorList>
    </citation>
    <scope>NUCLEOTIDE SEQUENCE [LARGE SCALE GENOMIC DNA]</scope>
    <source>
        <strain evidence="2 3">UM487</strain>
    </source>
</reference>
<name>A0A179IGQ4_CORDF</name>
<dbReference type="EMBL" id="LUKN01000981">
    <property type="protein sequence ID" value="OAR01816.1"/>
    <property type="molecule type" value="Genomic_DNA"/>
</dbReference>
<keyword evidence="3" id="KW-1185">Reference proteome</keyword>
<comment type="caution">
    <text evidence="2">The sequence shown here is derived from an EMBL/GenBank/DDBJ whole genome shotgun (WGS) entry which is preliminary data.</text>
</comment>
<evidence type="ECO:0000313" key="3">
    <source>
        <dbReference type="Proteomes" id="UP000243081"/>
    </source>
</evidence>
<evidence type="ECO:0000313" key="2">
    <source>
        <dbReference type="EMBL" id="OAR01816.1"/>
    </source>
</evidence>
<dbReference type="Proteomes" id="UP000243081">
    <property type="component" value="Unassembled WGS sequence"/>
</dbReference>
<protein>
    <submittedName>
        <fullName evidence="2">Uncharacterized protein</fullName>
    </submittedName>
</protein>
<organism evidence="2 3">
    <name type="scientific">Cordyceps confragosa</name>
    <name type="common">Lecanicillium lecanii</name>
    <dbReference type="NCBI Taxonomy" id="2714763"/>
    <lineage>
        <taxon>Eukaryota</taxon>
        <taxon>Fungi</taxon>
        <taxon>Dikarya</taxon>
        <taxon>Ascomycota</taxon>
        <taxon>Pezizomycotina</taxon>
        <taxon>Sordariomycetes</taxon>
        <taxon>Hypocreomycetidae</taxon>
        <taxon>Hypocreales</taxon>
        <taxon>Cordycipitaceae</taxon>
        <taxon>Akanthomyces</taxon>
    </lineage>
</organism>
<feature type="region of interest" description="Disordered" evidence="1">
    <location>
        <begin position="84"/>
        <end position="120"/>
    </location>
</feature>
<feature type="region of interest" description="Disordered" evidence="1">
    <location>
        <begin position="1"/>
        <end position="46"/>
    </location>
</feature>
<feature type="compositionally biased region" description="Basic and acidic residues" evidence="1">
    <location>
        <begin position="94"/>
        <end position="108"/>
    </location>
</feature>
<dbReference type="AlphaFoldDB" id="A0A179IGQ4"/>